<reference evidence="6 7" key="1">
    <citation type="submission" date="2022-05" db="EMBL/GenBank/DDBJ databases">
        <title>Luteimonas sp. SX5, whole genome shotgun sequencing project.</title>
        <authorList>
            <person name="Zhao G."/>
            <person name="Shen L."/>
        </authorList>
    </citation>
    <scope>NUCLEOTIDE SEQUENCE [LARGE SCALE GENOMIC DNA]</scope>
    <source>
        <strain evidence="6 7">SX5</strain>
    </source>
</reference>
<sequence>MLQTKLPKVGTTIFTVMSQLAAEHGAVNLGQGFPDFAVPARLVDELDKAMRAGHNQYAMMTGVPALRQAIAAKTERVYGHRPDADSEITVTSGATEAIFNAVAAVVRPGEEVIVLDPCYDSYEPAIDLAGARAVHVPLDPRSFAPDWQRVREAIGSKTRMLMINSPHNPSGAMLSADDMRTVADLLRDTGVFLLSDEVYEHIVFDGARHESALRYPELRERTFVVSSFGKTYHCTGWKVGYCIAPPALSAEFRKVHQYNVFCTFNPAQHAFAAMLDAEPEHYEQLGAFYQAKRDRFREQLLTTRLKPLPVPGGYFQLVDYSAVSDLDDLAFCRWLTIEKGVAAIPLSPFYESPPAGQRLARLCFAKNEATLDAAIERLQKL</sequence>
<evidence type="ECO:0000313" key="7">
    <source>
        <dbReference type="Proteomes" id="UP001431217"/>
    </source>
</evidence>
<keyword evidence="2 6" id="KW-0032">Aminotransferase</keyword>
<dbReference type="Gene3D" id="3.90.1150.10">
    <property type="entry name" value="Aspartate Aminotransferase, domain 1"/>
    <property type="match status" value="1"/>
</dbReference>
<dbReference type="InterPro" id="IPR051326">
    <property type="entry name" value="Kynurenine-oxoglutarate_AT"/>
</dbReference>
<evidence type="ECO:0000256" key="4">
    <source>
        <dbReference type="ARBA" id="ARBA00022898"/>
    </source>
</evidence>
<accession>A0ABT0MG18</accession>
<dbReference type="PANTHER" id="PTHR43807:SF20">
    <property type="entry name" value="FI04487P"/>
    <property type="match status" value="1"/>
</dbReference>
<evidence type="ECO:0000256" key="2">
    <source>
        <dbReference type="ARBA" id="ARBA00022576"/>
    </source>
</evidence>
<proteinExistence type="predicted"/>
<evidence type="ECO:0000259" key="5">
    <source>
        <dbReference type="Pfam" id="PF00155"/>
    </source>
</evidence>
<dbReference type="Gene3D" id="3.40.640.10">
    <property type="entry name" value="Type I PLP-dependent aspartate aminotransferase-like (Major domain)"/>
    <property type="match status" value="1"/>
</dbReference>
<dbReference type="InterPro" id="IPR004839">
    <property type="entry name" value="Aminotransferase_I/II_large"/>
</dbReference>
<dbReference type="GO" id="GO:0008483">
    <property type="term" value="F:transaminase activity"/>
    <property type="evidence" value="ECO:0007669"/>
    <property type="project" value="UniProtKB-KW"/>
</dbReference>
<keyword evidence="4" id="KW-0663">Pyridoxal phosphate</keyword>
<evidence type="ECO:0000256" key="3">
    <source>
        <dbReference type="ARBA" id="ARBA00022679"/>
    </source>
</evidence>
<dbReference type="Pfam" id="PF00155">
    <property type="entry name" value="Aminotran_1_2"/>
    <property type="match status" value="1"/>
</dbReference>
<protein>
    <submittedName>
        <fullName evidence="6">Pyridoxal phosphate-dependent aminotransferase</fullName>
    </submittedName>
</protein>
<dbReference type="RefSeq" id="WP_249471536.1">
    <property type="nucleotide sequence ID" value="NZ_JAMBEP010000001.1"/>
</dbReference>
<organism evidence="6 7">
    <name type="scientific">Luteimonas galliterrae</name>
    <dbReference type="NCBI Taxonomy" id="2940486"/>
    <lineage>
        <taxon>Bacteria</taxon>
        <taxon>Pseudomonadati</taxon>
        <taxon>Pseudomonadota</taxon>
        <taxon>Gammaproteobacteria</taxon>
        <taxon>Lysobacterales</taxon>
        <taxon>Lysobacteraceae</taxon>
        <taxon>Luteimonas</taxon>
    </lineage>
</organism>
<keyword evidence="3" id="KW-0808">Transferase</keyword>
<gene>
    <name evidence="6" type="ORF">M2650_04090</name>
</gene>
<dbReference type="InterPro" id="IPR015424">
    <property type="entry name" value="PyrdxlP-dep_Trfase"/>
</dbReference>
<dbReference type="InterPro" id="IPR015421">
    <property type="entry name" value="PyrdxlP-dep_Trfase_major"/>
</dbReference>
<dbReference type="PANTHER" id="PTHR43807">
    <property type="entry name" value="FI04487P"/>
    <property type="match status" value="1"/>
</dbReference>
<name>A0ABT0MG18_9GAMM</name>
<dbReference type="InterPro" id="IPR015422">
    <property type="entry name" value="PyrdxlP-dep_Trfase_small"/>
</dbReference>
<evidence type="ECO:0000313" key="6">
    <source>
        <dbReference type="EMBL" id="MCL1633824.1"/>
    </source>
</evidence>
<comment type="cofactor">
    <cofactor evidence="1">
        <name>pyridoxal 5'-phosphate</name>
        <dbReference type="ChEBI" id="CHEBI:597326"/>
    </cofactor>
</comment>
<dbReference type="SUPFAM" id="SSF53383">
    <property type="entry name" value="PLP-dependent transferases"/>
    <property type="match status" value="1"/>
</dbReference>
<dbReference type="CDD" id="cd00609">
    <property type="entry name" value="AAT_like"/>
    <property type="match status" value="1"/>
</dbReference>
<dbReference type="NCBIfam" id="NF006569">
    <property type="entry name" value="PRK09082.1"/>
    <property type="match status" value="1"/>
</dbReference>
<feature type="domain" description="Aminotransferase class I/classII large" evidence="5">
    <location>
        <begin position="27"/>
        <end position="378"/>
    </location>
</feature>
<dbReference type="EMBL" id="JAMBEP010000001">
    <property type="protein sequence ID" value="MCL1633824.1"/>
    <property type="molecule type" value="Genomic_DNA"/>
</dbReference>
<comment type="caution">
    <text evidence="6">The sequence shown here is derived from an EMBL/GenBank/DDBJ whole genome shotgun (WGS) entry which is preliminary data.</text>
</comment>
<dbReference type="Proteomes" id="UP001431217">
    <property type="component" value="Unassembled WGS sequence"/>
</dbReference>
<evidence type="ECO:0000256" key="1">
    <source>
        <dbReference type="ARBA" id="ARBA00001933"/>
    </source>
</evidence>
<keyword evidence="7" id="KW-1185">Reference proteome</keyword>